<dbReference type="GO" id="GO:0005942">
    <property type="term" value="C:phosphatidylinositol 3-kinase complex"/>
    <property type="evidence" value="ECO:0007669"/>
    <property type="project" value="TreeGrafter"/>
</dbReference>
<evidence type="ECO:0000313" key="5">
    <source>
        <dbReference type="EMBL" id="CAH0384075.1"/>
    </source>
</evidence>
<feature type="compositionally biased region" description="Polar residues" evidence="3">
    <location>
        <begin position="138"/>
        <end position="149"/>
    </location>
</feature>
<feature type="compositionally biased region" description="Low complexity" evidence="3">
    <location>
        <begin position="117"/>
        <end position="133"/>
    </location>
</feature>
<dbReference type="InterPro" id="IPR036860">
    <property type="entry name" value="SH2_dom_sf"/>
</dbReference>
<feature type="compositionally biased region" description="Polar residues" evidence="3">
    <location>
        <begin position="158"/>
        <end position="169"/>
    </location>
</feature>
<dbReference type="InterPro" id="IPR000980">
    <property type="entry name" value="SH2"/>
</dbReference>
<dbReference type="EMBL" id="OU963863">
    <property type="protein sequence ID" value="CAH0384075.1"/>
    <property type="molecule type" value="Genomic_DNA"/>
</dbReference>
<dbReference type="Proteomes" id="UP001152759">
    <property type="component" value="Chromosome 2"/>
</dbReference>
<dbReference type="PRINTS" id="PR00401">
    <property type="entry name" value="SH2DOMAIN"/>
</dbReference>
<keyword evidence="1 2" id="KW-0727">SH2 domain</keyword>
<keyword evidence="6" id="KW-1185">Reference proteome</keyword>
<dbReference type="SMART" id="SM00252">
    <property type="entry name" value="SH2"/>
    <property type="match status" value="1"/>
</dbReference>
<dbReference type="PANTHER" id="PTHR10155:SF16">
    <property type="entry name" value="SUPPRESSOR OF CYTOKINE SIGNALING 2"/>
    <property type="match status" value="1"/>
</dbReference>
<gene>
    <name evidence="5" type="ORF">BEMITA_LOCUS3452</name>
</gene>
<organism evidence="5 6">
    <name type="scientific">Bemisia tabaci</name>
    <name type="common">Sweetpotato whitefly</name>
    <name type="synonym">Aleurodes tabaci</name>
    <dbReference type="NCBI Taxonomy" id="7038"/>
    <lineage>
        <taxon>Eukaryota</taxon>
        <taxon>Metazoa</taxon>
        <taxon>Ecdysozoa</taxon>
        <taxon>Arthropoda</taxon>
        <taxon>Hexapoda</taxon>
        <taxon>Insecta</taxon>
        <taxon>Pterygota</taxon>
        <taxon>Neoptera</taxon>
        <taxon>Paraneoptera</taxon>
        <taxon>Hemiptera</taxon>
        <taxon>Sternorrhyncha</taxon>
        <taxon>Aleyrodoidea</taxon>
        <taxon>Aleyrodidae</taxon>
        <taxon>Aleyrodinae</taxon>
        <taxon>Bemisia</taxon>
    </lineage>
</organism>
<evidence type="ECO:0000313" key="6">
    <source>
        <dbReference type="Proteomes" id="UP001152759"/>
    </source>
</evidence>
<feature type="region of interest" description="Disordered" evidence="3">
    <location>
        <begin position="301"/>
        <end position="325"/>
    </location>
</feature>
<evidence type="ECO:0000259" key="4">
    <source>
        <dbReference type="PROSITE" id="PS50001"/>
    </source>
</evidence>
<dbReference type="Pfam" id="PF00017">
    <property type="entry name" value="SH2"/>
    <property type="match status" value="1"/>
</dbReference>
<feature type="compositionally biased region" description="Polar residues" evidence="3">
    <location>
        <begin position="104"/>
        <end position="113"/>
    </location>
</feature>
<dbReference type="AlphaFoldDB" id="A0A9P0EYA1"/>
<feature type="compositionally biased region" description="Basic and acidic residues" evidence="3">
    <location>
        <begin position="85"/>
        <end position="100"/>
    </location>
</feature>
<protein>
    <recommendedName>
        <fullName evidence="4">SH2 domain-containing protein</fullName>
    </recommendedName>
</protein>
<evidence type="ECO:0000256" key="2">
    <source>
        <dbReference type="PROSITE-ProRule" id="PRU00191"/>
    </source>
</evidence>
<proteinExistence type="predicted"/>
<reference evidence="5" key="1">
    <citation type="submission" date="2021-12" db="EMBL/GenBank/DDBJ databases">
        <authorList>
            <person name="King R."/>
        </authorList>
    </citation>
    <scope>NUCLEOTIDE SEQUENCE</scope>
</reference>
<dbReference type="PROSITE" id="PS50001">
    <property type="entry name" value="SH2"/>
    <property type="match status" value="1"/>
</dbReference>
<dbReference type="PANTHER" id="PTHR10155">
    <property type="entry name" value="PHOSPHATIDYLINOSITOL 3-KINASE REGULATORY SUBUNIT"/>
    <property type="match status" value="1"/>
</dbReference>
<dbReference type="GO" id="GO:0046854">
    <property type="term" value="P:phosphatidylinositol phosphate biosynthetic process"/>
    <property type="evidence" value="ECO:0007669"/>
    <property type="project" value="TreeGrafter"/>
</dbReference>
<dbReference type="GO" id="GO:0046935">
    <property type="term" value="F:1-phosphatidylinositol-3-kinase regulator activity"/>
    <property type="evidence" value="ECO:0007669"/>
    <property type="project" value="TreeGrafter"/>
</dbReference>
<evidence type="ECO:0000256" key="3">
    <source>
        <dbReference type="SAM" id="MobiDB-lite"/>
    </source>
</evidence>
<evidence type="ECO:0000256" key="1">
    <source>
        <dbReference type="ARBA" id="ARBA00022999"/>
    </source>
</evidence>
<sequence>MTLLQHLKSGPGPGNDAEISEILRMKNQKRIQNVMTGGGIIFDNTSKIEKEEKPSKTTSVLINGFDNDLINSLFLKNLSLETCDKGRGRKSCDAEGDECHLPSSLATESNPLNDSFPLLSGKSPLQPLLSSPPIQESDGIQLSFQSPPRSLSPDPAESDTTGSNVTEAPSSVGAFPERFEESNQLDFIDLFRGENPFLPKFEADTATSAETSLNIFDADTSQKLAELLFDVRPSFNLKSPFSTSPESNDESLRSNLNDLSSLEKNIADKDPFAPVSGDAAKTVFNIAPAAGPASALVKFPGKPGSSESVDHSEDNNLSSSGSESDAESVDVKALDKAKTVNNIQILSNTLKSLKLSCWYYENLSHLEAIKLLSSTQPGTFLVRNSSDSKFLFTLSIQTYRQPTSIRIQYNNGKFCLDCENSVTETIPKFSSIMDLIGYYIKLTSDTIHYINNNVVNENKQVLIDEYGKIFSNILLTKPLYSSTKVPSLKHLTRVSLNRFKEFGYSYKIPSEELRKYMNEYPFTI</sequence>
<feature type="domain" description="SH2" evidence="4">
    <location>
        <begin position="358"/>
        <end position="454"/>
    </location>
</feature>
<name>A0A9P0EYA1_BEMTA</name>
<dbReference type="SUPFAM" id="SSF55550">
    <property type="entry name" value="SH2 domain"/>
    <property type="match status" value="1"/>
</dbReference>
<dbReference type="Gene3D" id="3.30.505.10">
    <property type="entry name" value="SH2 domain"/>
    <property type="match status" value="1"/>
</dbReference>
<accession>A0A9P0EYA1</accession>
<dbReference type="KEGG" id="btab:109037269"/>
<dbReference type="CDD" id="cd09923">
    <property type="entry name" value="SH2_SOCS_family"/>
    <property type="match status" value="1"/>
</dbReference>
<feature type="region of interest" description="Disordered" evidence="3">
    <location>
        <begin position="85"/>
        <end position="176"/>
    </location>
</feature>